<dbReference type="AlphaFoldDB" id="A0A495BAB8"/>
<evidence type="ECO:0000313" key="2">
    <source>
        <dbReference type="Proteomes" id="UP000279384"/>
    </source>
</evidence>
<dbReference type="Proteomes" id="UP000279384">
    <property type="component" value="Unassembled WGS sequence"/>
</dbReference>
<accession>A0A495BAB8</accession>
<reference evidence="1 2" key="1">
    <citation type="submission" date="2018-10" db="EMBL/GenBank/DDBJ databases">
        <title>Genomic Encyclopedia of Type Strains, Phase IV (KMG-IV): sequencing the most valuable type-strain genomes for metagenomic binning, comparative biology and taxonomic classification.</title>
        <authorList>
            <person name="Goeker M."/>
        </authorList>
    </citation>
    <scope>NUCLEOTIDE SEQUENCE [LARGE SCALE GENOMIC DNA]</scope>
    <source>
        <strain evidence="1 2">DSM 3303</strain>
    </source>
</reference>
<comment type="caution">
    <text evidence="1">The sequence shown here is derived from an EMBL/GenBank/DDBJ whole genome shotgun (WGS) entry which is preliminary data.</text>
</comment>
<dbReference type="Pfam" id="PF09481">
    <property type="entry name" value="CRISPR_Cse1"/>
    <property type="match status" value="1"/>
</dbReference>
<gene>
    <name evidence="1" type="ORF">C8E02_2232</name>
</gene>
<dbReference type="EMBL" id="RBID01000015">
    <property type="protein sequence ID" value="RKQ57928.1"/>
    <property type="molecule type" value="Genomic_DNA"/>
</dbReference>
<proteinExistence type="predicted"/>
<dbReference type="NCBIfam" id="TIGR02547">
    <property type="entry name" value="casA_cse1"/>
    <property type="match status" value="1"/>
</dbReference>
<evidence type="ECO:0000313" key="1">
    <source>
        <dbReference type="EMBL" id="RKQ57928.1"/>
    </source>
</evidence>
<dbReference type="InterPro" id="IPR013381">
    <property type="entry name" value="CRISPR-assoc_prot_Cse1"/>
</dbReference>
<sequence length="499" mass="55366">MENRFNLIDEPWIPIADVGRVSLAQLFGNPQYRALGGNPVQKIALMKLLLAIAQDATTPDDEAGWQALSESDLAGSCLAYLEQWHHRFYLYGEEPFLQMPAIARAEIKSYGTVMAEISTGNTTVLSQGQQERVLDDADKALLLLVQMGFALGGTKTDRSVRIRRSNKAEVEVFKGKGKPSKPGPSVGFMGFLHNFVLGETLHQTLRLNLLTQANISASALYPGGLGTPPWDSVPQGEECDIARHYKTTLQGRLLPLSRFCFLTSEGLHYGEGLLHPDYADGGIDPSIAIKHGGSKPKVLWVNPGRRPWRELTGLLAFLAGKEAFECLQLRVAESRLRDHDGMFAIWSGGLSVSDKMGEQGIKAEDDYVESIVWLEAKVLAGDFWYTNLSTEMTSLDALARQLYACVLGYYKAQLVDGKPLAEQATALFWQLCERHAQSLFDLCDSGEENRIARHELRKTFAANLHAAFDRLCPNQTARQLDAWAQNRPNLSKYLQQEAP</sequence>
<organism evidence="1 2">
    <name type="scientific">Vogesella indigofera</name>
    <name type="common">Pseudomonas indigofera</name>
    <dbReference type="NCBI Taxonomy" id="45465"/>
    <lineage>
        <taxon>Bacteria</taxon>
        <taxon>Pseudomonadati</taxon>
        <taxon>Pseudomonadota</taxon>
        <taxon>Betaproteobacteria</taxon>
        <taxon>Neisseriales</taxon>
        <taxon>Chromobacteriaceae</taxon>
        <taxon>Vogesella</taxon>
    </lineage>
</organism>
<name>A0A495BAB8_VOGIN</name>
<protein>
    <submittedName>
        <fullName evidence="1">CRISPR-associated Cse1 family protein</fullName>
    </submittedName>
</protein>
<dbReference type="RefSeq" id="WP_120810794.1">
    <property type="nucleotide sequence ID" value="NZ_RBID01000015.1"/>
</dbReference>